<accession>A0A2K3UWZ4</accession>
<evidence type="ECO:0000313" key="1">
    <source>
        <dbReference type="EMBL" id="PNY81048.1"/>
    </source>
</evidence>
<dbReference type="Gene3D" id="1.10.10.10">
    <property type="entry name" value="Winged helix-like DNA-binding domain superfamily/Winged helix DNA-binding domain"/>
    <property type="match status" value="1"/>
</dbReference>
<name>A0A2K3UWZ4_9DEIO</name>
<dbReference type="PANTHER" id="PTHR34849:SF3">
    <property type="entry name" value="SSR2962 PROTEIN"/>
    <property type="match status" value="1"/>
</dbReference>
<dbReference type="SUPFAM" id="SSF46689">
    <property type="entry name" value="Homeodomain-like"/>
    <property type="match status" value="1"/>
</dbReference>
<dbReference type="InterPro" id="IPR036388">
    <property type="entry name" value="WH-like_DNA-bd_sf"/>
</dbReference>
<dbReference type="AlphaFoldDB" id="A0A2K3UWZ4"/>
<protein>
    <submittedName>
        <fullName evidence="1">Antitoxin</fullName>
    </submittedName>
</protein>
<dbReference type="PANTHER" id="PTHR34849">
    <property type="entry name" value="SSL5025 PROTEIN"/>
    <property type="match status" value="1"/>
</dbReference>
<dbReference type="RefSeq" id="WP_103311491.1">
    <property type="nucleotide sequence ID" value="NZ_PPPD01000001.1"/>
</dbReference>
<keyword evidence="2" id="KW-1185">Reference proteome</keyword>
<comment type="caution">
    <text evidence="1">The sequence shown here is derived from an EMBL/GenBank/DDBJ whole genome shotgun (WGS) entry which is preliminary data.</text>
</comment>
<dbReference type="InterPro" id="IPR007367">
    <property type="entry name" value="DUF433"/>
</dbReference>
<sequence length="72" mass="7762">MPISIDPEINGGKPTVSGTRISVQTVLGHLSARDSVQDVLDAYPRLKREDVLACLEYAARLAGHAVTFEKIA</sequence>
<dbReference type="OrthoDB" id="9809515at2"/>
<dbReference type="InterPro" id="IPR009057">
    <property type="entry name" value="Homeodomain-like_sf"/>
</dbReference>
<organism evidence="1 2">
    <name type="scientific">Deinococcus koreensis</name>
    <dbReference type="NCBI Taxonomy" id="2054903"/>
    <lineage>
        <taxon>Bacteria</taxon>
        <taxon>Thermotogati</taxon>
        <taxon>Deinococcota</taxon>
        <taxon>Deinococci</taxon>
        <taxon>Deinococcales</taxon>
        <taxon>Deinococcaceae</taxon>
        <taxon>Deinococcus</taxon>
    </lineage>
</organism>
<dbReference type="Pfam" id="PF04255">
    <property type="entry name" value="DUF433"/>
    <property type="match status" value="1"/>
</dbReference>
<dbReference type="Proteomes" id="UP000236379">
    <property type="component" value="Unassembled WGS sequence"/>
</dbReference>
<evidence type="ECO:0000313" key="2">
    <source>
        <dbReference type="Proteomes" id="UP000236379"/>
    </source>
</evidence>
<gene>
    <name evidence="1" type="ORF">CVO96_06355</name>
</gene>
<dbReference type="EMBL" id="PPPD01000001">
    <property type="protein sequence ID" value="PNY81048.1"/>
    <property type="molecule type" value="Genomic_DNA"/>
</dbReference>
<reference evidence="1 2" key="1">
    <citation type="submission" date="2018-01" db="EMBL/GenBank/DDBJ databases">
        <title>Deinococcus koreensis sp. nov., a radiation-resistant bacterium isolated from river water.</title>
        <authorList>
            <person name="Choi A."/>
        </authorList>
    </citation>
    <scope>NUCLEOTIDE SEQUENCE [LARGE SCALE GENOMIC DNA]</scope>
    <source>
        <strain evidence="1 2">SJW1-2</strain>
    </source>
</reference>
<proteinExistence type="predicted"/>